<dbReference type="Gene3D" id="3.30.70.330">
    <property type="match status" value="2"/>
</dbReference>
<evidence type="ECO:0000256" key="1">
    <source>
        <dbReference type="ARBA" id="ARBA00022884"/>
    </source>
</evidence>
<dbReference type="SMART" id="SM00360">
    <property type="entry name" value="RRM"/>
    <property type="match status" value="2"/>
</dbReference>
<gene>
    <name evidence="5" type="ORF">PGQ11_002120</name>
</gene>
<feature type="domain" description="RRM" evidence="4">
    <location>
        <begin position="316"/>
        <end position="398"/>
    </location>
</feature>
<dbReference type="CDD" id="cd00590">
    <property type="entry name" value="RRM_SF"/>
    <property type="match status" value="1"/>
</dbReference>
<name>A0ABR2JH62_9PEZI</name>
<feature type="domain" description="RRM" evidence="4">
    <location>
        <begin position="134"/>
        <end position="212"/>
    </location>
</feature>
<protein>
    <submittedName>
        <fullName evidence="5">RNA recognition domain-containing protein</fullName>
    </submittedName>
</protein>
<evidence type="ECO:0000313" key="5">
    <source>
        <dbReference type="EMBL" id="KAK8877174.1"/>
    </source>
</evidence>
<proteinExistence type="predicted"/>
<sequence>MSSSNNLGRAASADIIGNGSQRLMRTASARETGSPGIMSNASSSDGGASLGARMGHMTLEQPIAATRPSFAEVLGVTDAPQALDFPLGMIDRDEDPFSGHKPHHYTREPRQREARRRRPSYGTVDAQEFYPASACVFVANLPESMDNVKLERELNDSFGEFGAVFIKIRRDKDNMPFAFCQYTNDKDAALAMAKGAGMVFQNRPCRTEMVRANRTFILRNYVGGEVSLEEARSVLQQFGAIGRLEEVSSDIADSIGIHQGILVEFKNYDPNRDIQAAFRHHAYYRVAAHDVHRARRAKPTTNSDQAYLRRYDIDARSIFIGNLPDDCSGLEREVRNLAGEVGRVLNVQVIRKEGRPGYGLNVFAFVEFESATIAELAAQDLSGRRVDGSRIRVERKETREPGSDRRGRMMEQAFRTTTARMGDSPVRHRSARDLYTPRRVETAGNEASGITSGAPVTMPVAGYPAWFHYGSPNYTTAPYMAPPGMDAQMPPNPYYLPASMAWAAPYMHDPSMAQAAYWVALDNAHRSPAFVSPGNHAVSEEERHHITNQPRSEDA</sequence>
<feature type="compositionally biased region" description="Basic and acidic residues" evidence="3">
    <location>
        <begin position="538"/>
        <end position="555"/>
    </location>
</feature>
<dbReference type="Proteomes" id="UP001390339">
    <property type="component" value="Unassembled WGS sequence"/>
</dbReference>
<comment type="caution">
    <text evidence="5">The sequence shown here is derived from an EMBL/GenBank/DDBJ whole genome shotgun (WGS) entry which is preliminary data.</text>
</comment>
<dbReference type="PANTHER" id="PTHR10352">
    <property type="entry name" value="EUKARYOTIC TRANSLATION INITIATION FACTOR 3 SUBUNIT G"/>
    <property type="match status" value="1"/>
</dbReference>
<keyword evidence="1 2" id="KW-0694">RNA-binding</keyword>
<dbReference type="InterPro" id="IPR000504">
    <property type="entry name" value="RRM_dom"/>
</dbReference>
<evidence type="ECO:0000256" key="3">
    <source>
        <dbReference type="SAM" id="MobiDB-lite"/>
    </source>
</evidence>
<reference evidence="5 6" key="1">
    <citation type="journal article" date="2024" name="IMA Fungus">
        <title>Apiospora arundinis, a panoply of carbohydrate-active enzymes and secondary metabolites.</title>
        <authorList>
            <person name="Sorensen T."/>
            <person name="Petersen C."/>
            <person name="Muurmann A.T."/>
            <person name="Christiansen J.V."/>
            <person name="Brundto M.L."/>
            <person name="Overgaard C.K."/>
            <person name="Boysen A.T."/>
            <person name="Wollenberg R.D."/>
            <person name="Larsen T.O."/>
            <person name="Sorensen J.L."/>
            <person name="Nielsen K.L."/>
            <person name="Sondergaard T.E."/>
        </authorList>
    </citation>
    <scope>NUCLEOTIDE SEQUENCE [LARGE SCALE GENOMIC DNA]</scope>
    <source>
        <strain evidence="5 6">AAU 773</strain>
    </source>
</reference>
<evidence type="ECO:0000313" key="6">
    <source>
        <dbReference type="Proteomes" id="UP001390339"/>
    </source>
</evidence>
<feature type="region of interest" description="Disordered" evidence="3">
    <location>
        <begin position="531"/>
        <end position="555"/>
    </location>
</feature>
<feature type="region of interest" description="Disordered" evidence="3">
    <location>
        <begin position="18"/>
        <end position="46"/>
    </location>
</feature>
<keyword evidence="6" id="KW-1185">Reference proteome</keyword>
<feature type="region of interest" description="Disordered" evidence="3">
    <location>
        <begin position="90"/>
        <end position="120"/>
    </location>
</feature>
<organism evidence="5 6">
    <name type="scientific">Apiospora arundinis</name>
    <dbReference type="NCBI Taxonomy" id="335852"/>
    <lineage>
        <taxon>Eukaryota</taxon>
        <taxon>Fungi</taxon>
        <taxon>Dikarya</taxon>
        <taxon>Ascomycota</taxon>
        <taxon>Pezizomycotina</taxon>
        <taxon>Sordariomycetes</taxon>
        <taxon>Xylariomycetidae</taxon>
        <taxon>Amphisphaeriales</taxon>
        <taxon>Apiosporaceae</taxon>
        <taxon>Apiospora</taxon>
    </lineage>
</organism>
<dbReference type="EMBL" id="JAPCWZ010000002">
    <property type="protein sequence ID" value="KAK8877174.1"/>
    <property type="molecule type" value="Genomic_DNA"/>
</dbReference>
<dbReference type="Pfam" id="PF00076">
    <property type="entry name" value="RRM_1"/>
    <property type="match status" value="2"/>
</dbReference>
<dbReference type="PROSITE" id="PS50102">
    <property type="entry name" value="RRM"/>
    <property type="match status" value="2"/>
</dbReference>
<dbReference type="InterPro" id="IPR012677">
    <property type="entry name" value="Nucleotide-bd_a/b_plait_sf"/>
</dbReference>
<dbReference type="SUPFAM" id="SSF54928">
    <property type="entry name" value="RNA-binding domain, RBD"/>
    <property type="match status" value="2"/>
</dbReference>
<dbReference type="InterPro" id="IPR035979">
    <property type="entry name" value="RBD_domain_sf"/>
</dbReference>
<accession>A0ABR2JH62</accession>
<evidence type="ECO:0000256" key="2">
    <source>
        <dbReference type="PROSITE-ProRule" id="PRU00176"/>
    </source>
</evidence>
<evidence type="ECO:0000259" key="4">
    <source>
        <dbReference type="PROSITE" id="PS50102"/>
    </source>
</evidence>